<feature type="region of interest" description="Disordered" evidence="1">
    <location>
        <begin position="1"/>
        <end position="41"/>
    </location>
</feature>
<dbReference type="VEuPathDB" id="VectorBase:RSAN_029038"/>
<dbReference type="EMBL" id="JABSTV010001245">
    <property type="protein sequence ID" value="KAH7984631.1"/>
    <property type="molecule type" value="Genomic_DNA"/>
</dbReference>
<comment type="caution">
    <text evidence="2">The sequence shown here is derived from an EMBL/GenBank/DDBJ whole genome shotgun (WGS) entry which is preliminary data.</text>
</comment>
<evidence type="ECO:0000256" key="1">
    <source>
        <dbReference type="SAM" id="MobiDB-lite"/>
    </source>
</evidence>
<gene>
    <name evidence="2" type="ORF">HPB52_023301</name>
</gene>
<name>A0A9D4TC10_RHISA</name>
<evidence type="ECO:0000313" key="2">
    <source>
        <dbReference type="EMBL" id="KAH7984631.1"/>
    </source>
</evidence>
<accession>A0A9D4TC10</accession>
<dbReference type="AlphaFoldDB" id="A0A9D4TC10"/>
<proteinExistence type="predicted"/>
<evidence type="ECO:0008006" key="4">
    <source>
        <dbReference type="Google" id="ProtNLM"/>
    </source>
</evidence>
<protein>
    <recommendedName>
        <fullName evidence="4">Retrotransposon gag domain-containing protein</fullName>
    </recommendedName>
</protein>
<dbReference type="Proteomes" id="UP000821837">
    <property type="component" value="Chromosome 1"/>
</dbReference>
<feature type="compositionally biased region" description="Polar residues" evidence="1">
    <location>
        <begin position="1"/>
        <end position="15"/>
    </location>
</feature>
<keyword evidence="3" id="KW-1185">Reference proteome</keyword>
<reference evidence="2" key="1">
    <citation type="journal article" date="2020" name="Cell">
        <title>Large-Scale Comparative Analyses of Tick Genomes Elucidate Their Genetic Diversity and Vector Capacities.</title>
        <authorList>
            <consortium name="Tick Genome and Microbiome Consortium (TIGMIC)"/>
            <person name="Jia N."/>
            <person name="Wang J."/>
            <person name="Shi W."/>
            <person name="Du L."/>
            <person name="Sun Y."/>
            <person name="Zhan W."/>
            <person name="Jiang J.F."/>
            <person name="Wang Q."/>
            <person name="Zhang B."/>
            <person name="Ji P."/>
            <person name="Bell-Sakyi L."/>
            <person name="Cui X.M."/>
            <person name="Yuan T.T."/>
            <person name="Jiang B.G."/>
            <person name="Yang W.F."/>
            <person name="Lam T.T."/>
            <person name="Chang Q.C."/>
            <person name="Ding S.J."/>
            <person name="Wang X.J."/>
            <person name="Zhu J.G."/>
            <person name="Ruan X.D."/>
            <person name="Zhao L."/>
            <person name="Wei J.T."/>
            <person name="Ye R.Z."/>
            <person name="Que T.C."/>
            <person name="Du C.H."/>
            <person name="Zhou Y.H."/>
            <person name="Cheng J.X."/>
            <person name="Dai P.F."/>
            <person name="Guo W.B."/>
            <person name="Han X.H."/>
            <person name="Huang E.J."/>
            <person name="Li L.F."/>
            <person name="Wei W."/>
            <person name="Gao Y.C."/>
            <person name="Liu J.Z."/>
            <person name="Shao H.Z."/>
            <person name="Wang X."/>
            <person name="Wang C.C."/>
            <person name="Yang T.C."/>
            <person name="Huo Q.B."/>
            <person name="Li W."/>
            <person name="Chen H.Y."/>
            <person name="Chen S.E."/>
            <person name="Zhou L.G."/>
            <person name="Ni X.B."/>
            <person name="Tian J.H."/>
            <person name="Sheng Y."/>
            <person name="Liu T."/>
            <person name="Pan Y.S."/>
            <person name="Xia L.Y."/>
            <person name="Li J."/>
            <person name="Zhao F."/>
            <person name="Cao W.C."/>
        </authorList>
    </citation>
    <scope>NUCLEOTIDE SEQUENCE</scope>
    <source>
        <strain evidence="2">Rsan-2018</strain>
    </source>
</reference>
<evidence type="ECO:0000313" key="3">
    <source>
        <dbReference type="Proteomes" id="UP000821837"/>
    </source>
</evidence>
<organism evidence="2 3">
    <name type="scientific">Rhipicephalus sanguineus</name>
    <name type="common">Brown dog tick</name>
    <name type="synonym">Ixodes sanguineus</name>
    <dbReference type="NCBI Taxonomy" id="34632"/>
    <lineage>
        <taxon>Eukaryota</taxon>
        <taxon>Metazoa</taxon>
        <taxon>Ecdysozoa</taxon>
        <taxon>Arthropoda</taxon>
        <taxon>Chelicerata</taxon>
        <taxon>Arachnida</taxon>
        <taxon>Acari</taxon>
        <taxon>Parasitiformes</taxon>
        <taxon>Ixodida</taxon>
        <taxon>Ixodoidea</taxon>
        <taxon>Ixodidae</taxon>
        <taxon>Rhipicephalinae</taxon>
        <taxon>Rhipicephalus</taxon>
        <taxon>Rhipicephalus</taxon>
    </lineage>
</organism>
<sequence length="216" mass="24520">MGIPVTSSRNTSPVPVNTPVHRASRRQRGLPPETTEQPTDTVTMTSAQAAMEVPRSSTPMYCTVRNLLMPSPFHGELFEDVDYWLSEFEHDDAAKPRNVYSCLKDGARTWFLNRDDALTSWREFQHRLLETYRSPDHRERAEQTQKLYGPRQPEVGSITSVIRDAVQQVMHNRHYQPMPTNVEQAPVSTDIRSCTYAEALRMPISSLPVASPAVPI</sequence>
<reference evidence="2" key="2">
    <citation type="submission" date="2021-09" db="EMBL/GenBank/DDBJ databases">
        <authorList>
            <person name="Jia N."/>
            <person name="Wang J."/>
            <person name="Shi W."/>
            <person name="Du L."/>
            <person name="Sun Y."/>
            <person name="Zhan W."/>
            <person name="Jiang J."/>
            <person name="Wang Q."/>
            <person name="Zhang B."/>
            <person name="Ji P."/>
            <person name="Sakyi L.B."/>
            <person name="Cui X."/>
            <person name="Yuan T."/>
            <person name="Jiang B."/>
            <person name="Yang W."/>
            <person name="Lam T.T.-Y."/>
            <person name="Chang Q."/>
            <person name="Ding S."/>
            <person name="Wang X."/>
            <person name="Zhu J."/>
            <person name="Ruan X."/>
            <person name="Zhao L."/>
            <person name="Wei J."/>
            <person name="Que T."/>
            <person name="Du C."/>
            <person name="Cheng J."/>
            <person name="Dai P."/>
            <person name="Han X."/>
            <person name="Huang E."/>
            <person name="Gao Y."/>
            <person name="Liu J."/>
            <person name="Shao H."/>
            <person name="Ye R."/>
            <person name="Li L."/>
            <person name="Wei W."/>
            <person name="Wang X."/>
            <person name="Wang C."/>
            <person name="Huo Q."/>
            <person name="Li W."/>
            <person name="Guo W."/>
            <person name="Chen H."/>
            <person name="Chen S."/>
            <person name="Zhou L."/>
            <person name="Zhou L."/>
            <person name="Ni X."/>
            <person name="Tian J."/>
            <person name="Zhou Y."/>
            <person name="Sheng Y."/>
            <person name="Liu T."/>
            <person name="Pan Y."/>
            <person name="Xia L."/>
            <person name="Li J."/>
            <person name="Zhao F."/>
            <person name="Cao W."/>
        </authorList>
    </citation>
    <scope>NUCLEOTIDE SEQUENCE</scope>
    <source>
        <strain evidence="2">Rsan-2018</strain>
        <tissue evidence="2">Larvae</tissue>
    </source>
</reference>